<proteinExistence type="predicted"/>
<evidence type="ECO:0000313" key="2">
    <source>
        <dbReference type="WBParaSite" id="RSKR_0000254500.1"/>
    </source>
</evidence>
<dbReference type="WBParaSite" id="RSKR_0000254500.1">
    <property type="protein sequence ID" value="RSKR_0000254500.1"/>
    <property type="gene ID" value="RSKR_0000254500"/>
</dbReference>
<sequence length="284" mass="33686">MNEKSAPLIVLYNRIPKTGSTTFTNAIAYDIGKVNNFWTVHLNMTKNRFMMNRIDQGIFINNITKWNERLPAFYHGHFAFMDFTKFGHQNPVYVNMIREPLERLLSHYYFLRYGDDYRVGLKRKRAGNNETFDDCVIKGNRDCDFSNLWVQIPYFCGSYSFCAKPGNKYALEMAKRNYLAHYLVVGTTEKMDKLIRILDKLLPAFFNGAYANYQSLPSNKKHLRNTLRKSKPSDETMAIVKANIIYQMEREFYDFVDSEFDFLWKKVIENSEFKLNQFHYEKIK</sequence>
<name>A0AC35TN37_9BILA</name>
<organism evidence="1 2">
    <name type="scientific">Rhabditophanes sp. KR3021</name>
    <dbReference type="NCBI Taxonomy" id="114890"/>
    <lineage>
        <taxon>Eukaryota</taxon>
        <taxon>Metazoa</taxon>
        <taxon>Ecdysozoa</taxon>
        <taxon>Nematoda</taxon>
        <taxon>Chromadorea</taxon>
        <taxon>Rhabditida</taxon>
        <taxon>Tylenchina</taxon>
        <taxon>Panagrolaimomorpha</taxon>
        <taxon>Strongyloidoidea</taxon>
        <taxon>Alloionematidae</taxon>
        <taxon>Rhabditophanes</taxon>
    </lineage>
</organism>
<accession>A0AC35TN37</accession>
<dbReference type="Proteomes" id="UP000095286">
    <property type="component" value="Unplaced"/>
</dbReference>
<protein>
    <submittedName>
        <fullName evidence="2">Sulfotransfer_1 domain-containing protein</fullName>
    </submittedName>
</protein>
<evidence type="ECO:0000313" key="1">
    <source>
        <dbReference type="Proteomes" id="UP000095286"/>
    </source>
</evidence>
<reference evidence="2" key="1">
    <citation type="submission" date="2016-11" db="UniProtKB">
        <authorList>
            <consortium name="WormBaseParasite"/>
        </authorList>
    </citation>
    <scope>IDENTIFICATION</scope>
    <source>
        <strain evidence="2">KR3021</strain>
    </source>
</reference>